<organism evidence="2 3">
    <name type="scientific">Penaeus vannamei</name>
    <name type="common">Whiteleg shrimp</name>
    <name type="synonym">Litopenaeus vannamei</name>
    <dbReference type="NCBI Taxonomy" id="6689"/>
    <lineage>
        <taxon>Eukaryota</taxon>
        <taxon>Metazoa</taxon>
        <taxon>Ecdysozoa</taxon>
        <taxon>Arthropoda</taxon>
        <taxon>Crustacea</taxon>
        <taxon>Multicrustacea</taxon>
        <taxon>Malacostraca</taxon>
        <taxon>Eumalacostraca</taxon>
        <taxon>Eucarida</taxon>
        <taxon>Decapoda</taxon>
        <taxon>Dendrobranchiata</taxon>
        <taxon>Penaeoidea</taxon>
        <taxon>Penaeidae</taxon>
        <taxon>Penaeus</taxon>
    </lineage>
</organism>
<dbReference type="OrthoDB" id="2157866at2759"/>
<feature type="region of interest" description="Disordered" evidence="1">
    <location>
        <begin position="492"/>
        <end position="593"/>
    </location>
</feature>
<feature type="compositionally biased region" description="Basic and acidic residues" evidence="1">
    <location>
        <begin position="243"/>
        <end position="264"/>
    </location>
</feature>
<feature type="compositionally biased region" description="Low complexity" evidence="1">
    <location>
        <begin position="325"/>
        <end position="340"/>
    </location>
</feature>
<feature type="compositionally biased region" description="Basic and acidic residues" evidence="1">
    <location>
        <begin position="351"/>
        <end position="366"/>
    </location>
</feature>
<accession>A0A423U6K0</accession>
<gene>
    <name evidence="2" type="ORF">C7M84_022486</name>
</gene>
<dbReference type="Proteomes" id="UP000283509">
    <property type="component" value="Unassembled WGS sequence"/>
</dbReference>
<dbReference type="EMBL" id="QCYY01000561">
    <property type="protein sequence ID" value="ROT84324.1"/>
    <property type="molecule type" value="Genomic_DNA"/>
</dbReference>
<reference evidence="2 3" key="2">
    <citation type="submission" date="2019-01" db="EMBL/GenBank/DDBJ databases">
        <title>The decoding of complex shrimp genome reveals the adaptation for benthos swimmer, frequently molting mechanism and breeding impact on genome.</title>
        <authorList>
            <person name="Sun Y."/>
            <person name="Gao Y."/>
            <person name="Yu Y."/>
        </authorList>
    </citation>
    <scope>NUCLEOTIDE SEQUENCE [LARGE SCALE GENOMIC DNA]</scope>
    <source>
        <tissue evidence="2">Muscle</tissue>
    </source>
</reference>
<protein>
    <submittedName>
        <fullName evidence="2">Uncharacterized protein</fullName>
    </submittedName>
</protein>
<feature type="compositionally biased region" description="Basic and acidic residues" evidence="1">
    <location>
        <begin position="467"/>
        <end position="479"/>
    </location>
</feature>
<dbReference type="AlphaFoldDB" id="A0A423U6K0"/>
<sequence>MEEEDKAKREDTPKVPDPEGEGEKGKAQERTPEDSERAGGSASPEAKEDSPSSFSSVSRDQDLSSQGSLSRQGSEAEFLQVSVTLKESAGDESEYDQLDEDVLRSVKPSGTPDGERKASQASPKPPSPHHTPSTSETSSPASIRALNENEKPRLAKPNGGSAGATPPRSPFRRRSNTNDSSGSCKSEPDSPEKKSGKFMAIFGRKRSGSLDVGRADCGKGDYEVKGKNSNAFSKFLQRKMSKEKKENAKEEKEGSSPDMRKNSEAAEGAAAAEPAIPREAKVADAPSTPKGPVPTLNVVPALPEESEGPKDEEVAVTLRCGFQASGESRGSTYSRSSSASREQDPPPMVPEKTRIREKSPAHDIPRSNRPVPGMTSTPKEEPRAVEDKVVDGNISLEQINAILSAKESKKRLSREREGSLDGDAAKGLGGRRPSSISTTSVESDEPLPKTNFIDCDISSSSSGSLKDQARSRDSVGSGDHVRLSADLEAAAADAEATVTLRKPKLTVSLTAGPRVSLTQPEFTVVEEDVVTTSPETERQTQGTSPDDRRSESEMDDDEDEEEDEEAEQSDYFPVVGVEVRPPSPTNLKLPDSPTLGITRLKAFIGEMEKEDAKTSSVRTGISRLGHSAAVEKLKEEIVEDPRD</sequence>
<keyword evidence="3" id="KW-1185">Reference proteome</keyword>
<evidence type="ECO:0000256" key="1">
    <source>
        <dbReference type="SAM" id="MobiDB-lite"/>
    </source>
</evidence>
<feature type="compositionally biased region" description="Acidic residues" evidence="1">
    <location>
        <begin position="90"/>
        <end position="100"/>
    </location>
</feature>
<feature type="compositionally biased region" description="Low complexity" evidence="1">
    <location>
        <begin position="265"/>
        <end position="275"/>
    </location>
</feature>
<feature type="compositionally biased region" description="Low complexity" evidence="1">
    <location>
        <begin position="51"/>
        <end position="73"/>
    </location>
</feature>
<evidence type="ECO:0000313" key="2">
    <source>
        <dbReference type="EMBL" id="ROT84324.1"/>
    </source>
</evidence>
<feature type="region of interest" description="Disordered" evidence="1">
    <location>
        <begin position="1"/>
        <end position="479"/>
    </location>
</feature>
<comment type="caution">
    <text evidence="2">The sequence shown here is derived from an EMBL/GenBank/DDBJ whole genome shotgun (WGS) entry which is preliminary data.</text>
</comment>
<proteinExistence type="predicted"/>
<feature type="compositionally biased region" description="Low complexity" evidence="1">
    <location>
        <begin position="130"/>
        <end position="140"/>
    </location>
</feature>
<evidence type="ECO:0000313" key="3">
    <source>
        <dbReference type="Proteomes" id="UP000283509"/>
    </source>
</evidence>
<reference evidence="2 3" key="1">
    <citation type="submission" date="2018-04" db="EMBL/GenBank/DDBJ databases">
        <authorList>
            <person name="Zhang X."/>
            <person name="Yuan J."/>
            <person name="Li F."/>
            <person name="Xiang J."/>
        </authorList>
    </citation>
    <scope>NUCLEOTIDE SEQUENCE [LARGE SCALE GENOMIC DNA]</scope>
    <source>
        <tissue evidence="2">Muscle</tissue>
    </source>
</reference>
<feature type="compositionally biased region" description="Basic and acidic residues" evidence="1">
    <location>
        <begin position="1"/>
        <end position="37"/>
    </location>
</feature>
<feature type="compositionally biased region" description="Basic and acidic residues" evidence="1">
    <location>
        <begin position="378"/>
        <end position="390"/>
    </location>
</feature>
<name>A0A423U6K0_PENVA</name>
<feature type="compositionally biased region" description="Basic and acidic residues" evidence="1">
    <location>
        <begin position="213"/>
        <end position="226"/>
    </location>
</feature>
<feature type="compositionally biased region" description="Basic and acidic residues" evidence="1">
    <location>
        <begin position="186"/>
        <end position="195"/>
    </location>
</feature>
<feature type="compositionally biased region" description="Acidic residues" evidence="1">
    <location>
        <begin position="553"/>
        <end position="568"/>
    </location>
</feature>